<sequence length="75" mass="8134">MGCLSTASATLLSGLTAEASDTRPKDQDQQDLALVSSPPPVTSDASEAQTRDENLLKELMELRTIRNREGRSFLV</sequence>
<proteinExistence type="predicted"/>
<dbReference type="Proteomes" id="UP001460270">
    <property type="component" value="Unassembled WGS sequence"/>
</dbReference>
<evidence type="ECO:0000256" key="1">
    <source>
        <dbReference type="SAM" id="MobiDB-lite"/>
    </source>
</evidence>
<comment type="caution">
    <text evidence="2">The sequence shown here is derived from an EMBL/GenBank/DDBJ whole genome shotgun (WGS) entry which is preliminary data.</text>
</comment>
<gene>
    <name evidence="2" type="ORF">WMY93_022662</name>
</gene>
<protein>
    <submittedName>
        <fullName evidence="2">Uncharacterized protein</fullName>
    </submittedName>
</protein>
<dbReference type="EMBL" id="JBBPFD010000016">
    <property type="protein sequence ID" value="KAK7893510.1"/>
    <property type="molecule type" value="Genomic_DNA"/>
</dbReference>
<reference evidence="3" key="1">
    <citation type="submission" date="2024-04" db="EMBL/GenBank/DDBJ databases">
        <title>Salinicola lusitanus LLJ914,a marine bacterium isolated from the Okinawa Trough.</title>
        <authorList>
            <person name="Li J."/>
        </authorList>
    </citation>
    <scope>NUCLEOTIDE SEQUENCE [LARGE SCALE GENOMIC DNA]</scope>
</reference>
<dbReference type="AlphaFoldDB" id="A0AAW0NCG2"/>
<keyword evidence="3" id="KW-1185">Reference proteome</keyword>
<accession>A0AAW0NCG2</accession>
<evidence type="ECO:0000313" key="2">
    <source>
        <dbReference type="EMBL" id="KAK7893510.1"/>
    </source>
</evidence>
<feature type="region of interest" description="Disordered" evidence="1">
    <location>
        <begin position="14"/>
        <end position="53"/>
    </location>
</feature>
<organism evidence="2 3">
    <name type="scientific">Mugilogobius chulae</name>
    <name type="common">yellowstripe goby</name>
    <dbReference type="NCBI Taxonomy" id="88201"/>
    <lineage>
        <taxon>Eukaryota</taxon>
        <taxon>Metazoa</taxon>
        <taxon>Chordata</taxon>
        <taxon>Craniata</taxon>
        <taxon>Vertebrata</taxon>
        <taxon>Euteleostomi</taxon>
        <taxon>Actinopterygii</taxon>
        <taxon>Neopterygii</taxon>
        <taxon>Teleostei</taxon>
        <taxon>Neoteleostei</taxon>
        <taxon>Acanthomorphata</taxon>
        <taxon>Gobiaria</taxon>
        <taxon>Gobiiformes</taxon>
        <taxon>Gobioidei</taxon>
        <taxon>Gobiidae</taxon>
        <taxon>Gobionellinae</taxon>
        <taxon>Mugilogobius</taxon>
    </lineage>
</organism>
<evidence type="ECO:0000313" key="3">
    <source>
        <dbReference type="Proteomes" id="UP001460270"/>
    </source>
</evidence>
<name>A0AAW0NCG2_9GOBI</name>